<organism evidence="1 2">
    <name type="scientific">Hypoxylon rubiginosum</name>
    <dbReference type="NCBI Taxonomy" id="110542"/>
    <lineage>
        <taxon>Eukaryota</taxon>
        <taxon>Fungi</taxon>
        <taxon>Dikarya</taxon>
        <taxon>Ascomycota</taxon>
        <taxon>Pezizomycotina</taxon>
        <taxon>Sordariomycetes</taxon>
        <taxon>Xylariomycetidae</taxon>
        <taxon>Xylariales</taxon>
        <taxon>Hypoxylaceae</taxon>
        <taxon>Hypoxylon</taxon>
    </lineage>
</organism>
<comment type="caution">
    <text evidence="1">The sequence shown here is derived from an EMBL/GenBank/DDBJ whole genome shotgun (WGS) entry which is preliminary data.</text>
</comment>
<dbReference type="EMBL" id="MU393687">
    <property type="protein sequence ID" value="KAI4858789.1"/>
    <property type="molecule type" value="Genomic_DNA"/>
</dbReference>
<evidence type="ECO:0000313" key="2">
    <source>
        <dbReference type="Proteomes" id="UP001497700"/>
    </source>
</evidence>
<evidence type="ECO:0000313" key="1">
    <source>
        <dbReference type="EMBL" id="KAI4858789.1"/>
    </source>
</evidence>
<accession>A0ACB9YH83</accession>
<keyword evidence="2" id="KW-1185">Reference proteome</keyword>
<proteinExistence type="predicted"/>
<name>A0ACB9YH83_9PEZI</name>
<protein>
    <submittedName>
        <fullName evidence="1">Cytochrome P450</fullName>
    </submittedName>
</protein>
<reference evidence="1 2" key="1">
    <citation type="journal article" date="2022" name="New Phytol.">
        <title>Ecological generalism drives hyperdiversity of secondary metabolite gene clusters in xylarialean endophytes.</title>
        <authorList>
            <person name="Franco M.E.E."/>
            <person name="Wisecaver J.H."/>
            <person name="Arnold A.E."/>
            <person name="Ju Y.M."/>
            <person name="Slot J.C."/>
            <person name="Ahrendt S."/>
            <person name="Moore L.P."/>
            <person name="Eastman K.E."/>
            <person name="Scott K."/>
            <person name="Konkel Z."/>
            <person name="Mondo S.J."/>
            <person name="Kuo A."/>
            <person name="Hayes R.D."/>
            <person name="Haridas S."/>
            <person name="Andreopoulos B."/>
            <person name="Riley R."/>
            <person name="LaButti K."/>
            <person name="Pangilinan J."/>
            <person name="Lipzen A."/>
            <person name="Amirebrahimi M."/>
            <person name="Yan J."/>
            <person name="Adam C."/>
            <person name="Keymanesh K."/>
            <person name="Ng V."/>
            <person name="Louie K."/>
            <person name="Northen T."/>
            <person name="Drula E."/>
            <person name="Henrissat B."/>
            <person name="Hsieh H.M."/>
            <person name="Youens-Clark K."/>
            <person name="Lutzoni F."/>
            <person name="Miadlikowska J."/>
            <person name="Eastwood D.C."/>
            <person name="Hamelin R.C."/>
            <person name="Grigoriev I.V."/>
            <person name="U'Ren J.M."/>
        </authorList>
    </citation>
    <scope>NUCLEOTIDE SEQUENCE [LARGE SCALE GENOMIC DNA]</scope>
    <source>
        <strain evidence="1 2">CBS 119005</strain>
    </source>
</reference>
<dbReference type="Proteomes" id="UP001497700">
    <property type="component" value="Unassembled WGS sequence"/>
</dbReference>
<sequence length="513" mass="56612">MAFSLLDTAPAAALYTLGILVPLALLYLSHQVAFHPLSAYPGPLIAKFTNAYGAFHVVRRCMHLATYNDHLKYGSVVRLGPNRLVFNTATAVHDIYSNARVNKGHSYSYVNRSGNPSMWSTLDRETHHRKRKLVGPVVSERSMRAFEPIMSAAMDVFLRQLLESSQQGRLVNMTERCERLAVDIVGLLAFGYPLNTQTEETNKLVPDSLKNLSTLSTLIMAWPATRIVAPLVGWLGRKRAATFHLALRKMIGARMALPKDAKHDFYALATGETSPGEQGLNAAELWPEAVFFIAAGGGTVNTAMTASFFYLSRHSAVYAQLAEEIRTTFSSGREIRQGPRLAGCKYLRAVIDEVLRIAPASLAYTWREQDAASAAAGETLVVDGHVIPPGTEVAVNLYALLHNAEYFPEPFNFQPERWLAPEHETDQEREVRATMRRAFQPFLLGDRGCAGKAMAYLELSMALAKTIWYFDFEKAPGEAGKVGEGMPGRTGWRGNKMSFSCTTVLSSATTVQT</sequence>
<gene>
    <name evidence="1" type="ORF">F4820DRAFT_441653</name>
</gene>